<name>A0A9Y1FMU4_9ARCH</name>
<organism evidence="1">
    <name type="scientific">Candidatus Heimdallarchaeum endolithica</name>
    <dbReference type="NCBI Taxonomy" id="2876572"/>
    <lineage>
        <taxon>Archaea</taxon>
        <taxon>Promethearchaeati</taxon>
        <taxon>Candidatus Heimdallarchaeota</taxon>
        <taxon>Candidatus Heimdallarchaeia (ex Rinke et al. 2021) (nom. nud.)</taxon>
        <taxon>Candidatus Heimdallarchaeales</taxon>
        <taxon>Candidatus Heimdallarchaeaceae</taxon>
        <taxon>Candidatus Heimdallarchaeum</taxon>
    </lineage>
</organism>
<gene>
    <name evidence="1" type="ORF">K9W46_11890</name>
</gene>
<accession>A0A9Y1FMU4</accession>
<reference evidence="1" key="1">
    <citation type="journal article" date="2022" name="Nat. Microbiol.">
        <title>Unique mobile elements and scalable gene flow at the prokaryote-eukaryote boundary revealed by circularized Asgard archaea genomes.</title>
        <authorList>
            <person name="Wu F."/>
            <person name="Speth D.R."/>
            <person name="Philosof A."/>
            <person name="Cremiere A."/>
            <person name="Narayanan A."/>
            <person name="Barco R.A."/>
            <person name="Connon S.A."/>
            <person name="Amend J.P."/>
            <person name="Antoshechkin I.A."/>
            <person name="Orphan V.J."/>
        </authorList>
    </citation>
    <scope>NUCLEOTIDE SEQUENCE</scope>
    <source>
        <strain evidence="1">PR6</strain>
    </source>
</reference>
<sequence>MNNCKEFDELIVRPSSGDKTRKQAMRELIKNGCISSLYHHALTFSRIDWIRNYALLALVKIANLTTMSSDVAVTIRDDEIVFSDNVDIKKIKDKAAKYLFLFVLTPKKPSKFKKIALMGLLAGEYWEYCEELLKDQEVENWVKHTIMKHKKNKNKWI</sequence>
<proteinExistence type="predicted"/>
<protein>
    <submittedName>
        <fullName evidence="1">Uncharacterized protein</fullName>
    </submittedName>
</protein>
<dbReference type="EMBL" id="CP084167">
    <property type="protein sequence ID" value="UJG43062.1"/>
    <property type="molecule type" value="Genomic_DNA"/>
</dbReference>
<evidence type="ECO:0000313" key="1">
    <source>
        <dbReference type="EMBL" id="UJG43062.1"/>
    </source>
</evidence>
<dbReference type="Proteomes" id="UP001200513">
    <property type="component" value="Chromosome"/>
</dbReference>
<dbReference type="AlphaFoldDB" id="A0A9Y1FMU4"/>